<accession>A0A542ZVY0</accession>
<evidence type="ECO:0000256" key="3">
    <source>
        <dbReference type="ARBA" id="ARBA00022679"/>
    </source>
</evidence>
<dbReference type="CDD" id="cd07571">
    <property type="entry name" value="ALP_N-acyl_transferase"/>
    <property type="match status" value="1"/>
</dbReference>
<comment type="similarity">
    <text evidence="8">Belongs to the CN hydrolase family. Apolipoprotein N-acyltransferase subfamily.</text>
</comment>
<dbReference type="Pfam" id="PF20154">
    <property type="entry name" value="LNT_N"/>
    <property type="match status" value="1"/>
</dbReference>
<keyword evidence="12" id="KW-1185">Reference proteome</keyword>
<feature type="transmembrane region" description="Helical" evidence="8">
    <location>
        <begin position="285"/>
        <end position="305"/>
    </location>
</feature>
<evidence type="ECO:0000256" key="1">
    <source>
        <dbReference type="ARBA" id="ARBA00004651"/>
    </source>
</evidence>
<dbReference type="InterPro" id="IPR003010">
    <property type="entry name" value="C-N_Hydrolase"/>
</dbReference>
<name>A0A542ZVY0_RARFA</name>
<feature type="region of interest" description="Disordered" evidence="9">
    <location>
        <begin position="1"/>
        <end position="51"/>
    </location>
</feature>
<evidence type="ECO:0000256" key="5">
    <source>
        <dbReference type="ARBA" id="ARBA00022989"/>
    </source>
</evidence>
<dbReference type="SUPFAM" id="SSF56317">
    <property type="entry name" value="Carbon-nitrogen hydrolase"/>
    <property type="match status" value="1"/>
</dbReference>
<dbReference type="Gene3D" id="3.60.110.10">
    <property type="entry name" value="Carbon-nitrogen hydrolase"/>
    <property type="match status" value="1"/>
</dbReference>
<keyword evidence="6 8" id="KW-0472">Membrane</keyword>
<evidence type="ECO:0000256" key="2">
    <source>
        <dbReference type="ARBA" id="ARBA00022475"/>
    </source>
</evidence>
<dbReference type="AlphaFoldDB" id="A0A542ZVY0"/>
<feature type="transmembrane region" description="Helical" evidence="8">
    <location>
        <begin position="133"/>
        <end position="151"/>
    </location>
</feature>
<feature type="domain" description="CN hydrolase" evidence="10">
    <location>
        <begin position="313"/>
        <end position="560"/>
    </location>
</feature>
<evidence type="ECO:0000256" key="7">
    <source>
        <dbReference type="ARBA" id="ARBA00023315"/>
    </source>
</evidence>
<comment type="function">
    <text evidence="8">Catalyzes the phospholipid dependent N-acylation of the N-terminal cysteine of apolipoprotein, the last step in lipoprotein maturation.</text>
</comment>
<evidence type="ECO:0000313" key="11">
    <source>
        <dbReference type="EMBL" id="TQL64406.1"/>
    </source>
</evidence>
<reference evidence="11 12" key="1">
    <citation type="submission" date="2019-06" db="EMBL/GenBank/DDBJ databases">
        <title>Sequencing the genomes of 1000 actinobacteria strains.</title>
        <authorList>
            <person name="Klenk H.-P."/>
        </authorList>
    </citation>
    <scope>NUCLEOTIDE SEQUENCE [LARGE SCALE GENOMIC DNA]</scope>
    <source>
        <strain evidence="11 12">DSM 4813</strain>
    </source>
</reference>
<dbReference type="GO" id="GO:0005886">
    <property type="term" value="C:plasma membrane"/>
    <property type="evidence" value="ECO:0007669"/>
    <property type="project" value="UniProtKB-SubCell"/>
</dbReference>
<sequence length="602" mass="63045">MTDTEFVQGAPDTAAHLAAGSQPDTAAQPGTGAQSEIAAHPDSTAQPDANDRKAIPAEIAGPGERHEWAFADGDRTRQTWRRIRVAAARLALGVAGGFVLDLAFPAVGWWPGAVIGTAMLLGSVYGMRFWPGYVIGAAGTLAFYLVHIEWATLYLGAIPWLALSASQALIFGLFLAGFGSCARRLARNPQRWVTWLAVPLLAAAWWVAGETVTAAWPYGGFSWGRLAFAHSQGPFSAAASWIGASGLSMLLAALAGVLLQCAVAAARAVATRNFVGALANSGRGLLRFGLGWSVVVAVAALIAPFPQKVVGSVTVAAVQGDGPAGYFTPRAAGDLLASQAAATERFVDGNKVDLIVWPEDGSDLDPTRDLGARKVISELTARNEAPLVFGTITKRGDEYFNSSLVWPAGGSAATAIYDKKHPVPFGEYVPHRSFYSRIVPGLIGLIGRDYVPGTASNVLPVGSGRFGSAICFDIAYDDVARSIVADGGQAILAQSNNGDFGTTDESVQQLAIARLRAIETGRTVVNVSTVGTSAIIDADGTTLAELSTFQPGAMIQQIQLREGTTLGIRLGPVLAWSSVLVSGAGALVLIGLRLRERRRGRE</sequence>
<evidence type="ECO:0000256" key="6">
    <source>
        <dbReference type="ARBA" id="ARBA00023136"/>
    </source>
</evidence>
<dbReference type="PANTHER" id="PTHR38686:SF1">
    <property type="entry name" value="APOLIPOPROTEIN N-ACYLTRANSFERASE"/>
    <property type="match status" value="1"/>
</dbReference>
<evidence type="ECO:0000313" key="12">
    <source>
        <dbReference type="Proteomes" id="UP000315389"/>
    </source>
</evidence>
<comment type="subcellular location">
    <subcellularLocation>
        <location evidence="1 8">Cell membrane</location>
        <topology evidence="1 8">Multi-pass membrane protein</topology>
    </subcellularLocation>
</comment>
<gene>
    <name evidence="8" type="primary">lnt</name>
    <name evidence="11" type="ORF">FB461_0908</name>
</gene>
<dbReference type="RefSeq" id="WP_142119329.1">
    <property type="nucleotide sequence ID" value="NZ_BAAASV010000003.1"/>
</dbReference>
<dbReference type="NCBIfam" id="TIGR00546">
    <property type="entry name" value="lnt"/>
    <property type="match status" value="1"/>
</dbReference>
<dbReference type="EC" id="2.3.1.269" evidence="8"/>
<keyword evidence="5 8" id="KW-1133">Transmembrane helix</keyword>
<dbReference type="InterPro" id="IPR004563">
    <property type="entry name" value="Apolipo_AcylTrfase"/>
</dbReference>
<protein>
    <recommendedName>
        <fullName evidence="8">Apolipoprotein N-acyltransferase</fullName>
        <shortName evidence="8">ALP N-acyltransferase</shortName>
        <ecNumber evidence="8">2.3.1.269</ecNumber>
    </recommendedName>
</protein>
<keyword evidence="7 8" id="KW-0012">Acyltransferase</keyword>
<dbReference type="InterPro" id="IPR045378">
    <property type="entry name" value="LNT_N"/>
</dbReference>
<dbReference type="GO" id="GO:0016410">
    <property type="term" value="F:N-acyltransferase activity"/>
    <property type="evidence" value="ECO:0007669"/>
    <property type="project" value="UniProtKB-UniRule"/>
</dbReference>
<dbReference type="HAMAP" id="MF_01148">
    <property type="entry name" value="Lnt"/>
    <property type="match status" value="1"/>
</dbReference>
<evidence type="ECO:0000259" key="10">
    <source>
        <dbReference type="PROSITE" id="PS50263"/>
    </source>
</evidence>
<proteinExistence type="inferred from homology"/>
<evidence type="ECO:0000256" key="4">
    <source>
        <dbReference type="ARBA" id="ARBA00022692"/>
    </source>
</evidence>
<keyword evidence="3 8" id="KW-0808">Transferase</keyword>
<comment type="caution">
    <text evidence="11">The sequence shown here is derived from an EMBL/GenBank/DDBJ whole genome shotgun (WGS) entry which is preliminary data.</text>
</comment>
<dbReference type="PROSITE" id="PS50263">
    <property type="entry name" value="CN_HYDROLASE"/>
    <property type="match status" value="1"/>
</dbReference>
<dbReference type="Pfam" id="PF00795">
    <property type="entry name" value="CN_hydrolase"/>
    <property type="match status" value="1"/>
</dbReference>
<keyword evidence="4 8" id="KW-0812">Transmembrane</keyword>
<dbReference type="PANTHER" id="PTHR38686">
    <property type="entry name" value="APOLIPOPROTEIN N-ACYLTRANSFERASE"/>
    <property type="match status" value="1"/>
</dbReference>
<dbReference type="OrthoDB" id="9804277at2"/>
<dbReference type="Proteomes" id="UP000315389">
    <property type="component" value="Unassembled WGS sequence"/>
</dbReference>
<organism evidence="11 12">
    <name type="scientific">Rarobacter faecitabidus</name>
    <dbReference type="NCBI Taxonomy" id="13243"/>
    <lineage>
        <taxon>Bacteria</taxon>
        <taxon>Bacillati</taxon>
        <taxon>Actinomycetota</taxon>
        <taxon>Actinomycetes</taxon>
        <taxon>Micrococcales</taxon>
        <taxon>Rarobacteraceae</taxon>
        <taxon>Rarobacter</taxon>
    </lineage>
</organism>
<evidence type="ECO:0000256" key="9">
    <source>
        <dbReference type="SAM" id="MobiDB-lite"/>
    </source>
</evidence>
<keyword evidence="11" id="KW-0449">Lipoprotein</keyword>
<keyword evidence="2 8" id="KW-1003">Cell membrane</keyword>
<dbReference type="GO" id="GO:0042158">
    <property type="term" value="P:lipoprotein biosynthetic process"/>
    <property type="evidence" value="ECO:0007669"/>
    <property type="project" value="UniProtKB-UniRule"/>
</dbReference>
<evidence type="ECO:0000256" key="8">
    <source>
        <dbReference type="HAMAP-Rule" id="MF_01148"/>
    </source>
</evidence>
<feature type="transmembrane region" description="Helical" evidence="8">
    <location>
        <begin position="573"/>
        <end position="592"/>
    </location>
</feature>
<dbReference type="EMBL" id="VFOS01000001">
    <property type="protein sequence ID" value="TQL64406.1"/>
    <property type="molecule type" value="Genomic_DNA"/>
</dbReference>
<dbReference type="UniPathway" id="UPA00666"/>
<feature type="transmembrane region" description="Helical" evidence="8">
    <location>
        <begin position="85"/>
        <end position="103"/>
    </location>
</feature>
<feature type="transmembrane region" description="Helical" evidence="8">
    <location>
        <begin position="109"/>
        <end position="126"/>
    </location>
</feature>
<comment type="pathway">
    <text evidence="8">Protein modification; lipoprotein biosynthesis (N-acyl transfer).</text>
</comment>
<feature type="transmembrane region" description="Helical" evidence="8">
    <location>
        <begin position="157"/>
        <end position="180"/>
    </location>
</feature>
<comment type="catalytic activity">
    <reaction evidence="8">
        <text>N-terminal S-1,2-diacyl-sn-glyceryl-L-cysteinyl-[lipoprotein] + a glycerophospholipid = N-acyl-S-1,2-diacyl-sn-glyceryl-L-cysteinyl-[lipoprotein] + a 2-acyl-sn-glycero-3-phospholipid + H(+)</text>
        <dbReference type="Rhea" id="RHEA:48228"/>
        <dbReference type="Rhea" id="RHEA-COMP:14681"/>
        <dbReference type="Rhea" id="RHEA-COMP:14684"/>
        <dbReference type="ChEBI" id="CHEBI:15378"/>
        <dbReference type="ChEBI" id="CHEBI:136912"/>
        <dbReference type="ChEBI" id="CHEBI:140656"/>
        <dbReference type="ChEBI" id="CHEBI:140657"/>
        <dbReference type="ChEBI" id="CHEBI:140660"/>
        <dbReference type="EC" id="2.3.1.269"/>
    </reaction>
</comment>
<dbReference type="InterPro" id="IPR036526">
    <property type="entry name" value="C-N_Hydrolase_sf"/>
</dbReference>
<feature type="transmembrane region" description="Helical" evidence="8">
    <location>
        <begin position="192"/>
        <end position="218"/>
    </location>
</feature>
<feature type="transmembrane region" description="Helical" evidence="8">
    <location>
        <begin position="238"/>
        <end position="265"/>
    </location>
</feature>